<dbReference type="PRINTS" id="PR00081">
    <property type="entry name" value="GDHRDH"/>
</dbReference>
<evidence type="ECO:0000313" key="3">
    <source>
        <dbReference type="EMBL" id="TGB02017.1"/>
    </source>
</evidence>
<dbReference type="CDD" id="cd05327">
    <property type="entry name" value="retinol-DH_like_SDR_c_like"/>
    <property type="match status" value="1"/>
</dbReference>
<proteinExistence type="inferred from homology"/>
<dbReference type="STRING" id="192814.GCA_900166575_03867"/>
<dbReference type="InterPro" id="IPR002347">
    <property type="entry name" value="SDR_fam"/>
</dbReference>
<reference evidence="3 4" key="1">
    <citation type="journal article" date="2003" name="Int. J. Syst. Evol. Microbiol.">
        <title>Halobacillus salinus sp. nov., isolated from a salt lake on the coast of the East Sea in Korea.</title>
        <authorList>
            <person name="Yoon J.H."/>
            <person name="Kang K.H."/>
            <person name="Park Y.H."/>
        </authorList>
    </citation>
    <scope>NUCLEOTIDE SEQUENCE [LARGE SCALE GENOMIC DNA]</scope>
    <source>
        <strain evidence="3 4">HSL-3</strain>
    </source>
</reference>
<organism evidence="3 4">
    <name type="scientific">Halobacillus salinus</name>
    <dbReference type="NCBI Taxonomy" id="192814"/>
    <lineage>
        <taxon>Bacteria</taxon>
        <taxon>Bacillati</taxon>
        <taxon>Bacillota</taxon>
        <taxon>Bacilli</taxon>
        <taxon>Bacillales</taxon>
        <taxon>Bacillaceae</taxon>
        <taxon>Halobacillus</taxon>
    </lineage>
</organism>
<dbReference type="PANTHER" id="PTHR43157">
    <property type="entry name" value="PHOSPHATIDYLINOSITOL-GLYCAN BIOSYNTHESIS CLASS F PROTEIN-RELATED"/>
    <property type="match status" value="1"/>
</dbReference>
<evidence type="ECO:0000256" key="2">
    <source>
        <dbReference type="RuleBase" id="RU000363"/>
    </source>
</evidence>
<name>A0A4Z0GY08_9BACI</name>
<dbReference type="SUPFAM" id="SSF51735">
    <property type="entry name" value="NAD(P)-binding Rossmann-fold domains"/>
    <property type="match status" value="1"/>
</dbReference>
<gene>
    <name evidence="3" type="ORF">E4663_15410</name>
</gene>
<dbReference type="NCBIfam" id="NF004846">
    <property type="entry name" value="PRK06197.1"/>
    <property type="match status" value="1"/>
</dbReference>
<evidence type="ECO:0000313" key="4">
    <source>
        <dbReference type="Proteomes" id="UP000297982"/>
    </source>
</evidence>
<protein>
    <submittedName>
        <fullName evidence="3">SDR family NAD(P)-dependent oxidoreductase</fullName>
    </submittedName>
</protein>
<comment type="similarity">
    <text evidence="2">Belongs to the short-chain dehydrogenases/reductases (SDR) family.</text>
</comment>
<dbReference type="AlphaFoldDB" id="A0A4Z0GY08"/>
<dbReference type="PRINTS" id="PR00080">
    <property type="entry name" value="SDRFAMILY"/>
</dbReference>
<dbReference type="RefSeq" id="WP_135328287.1">
    <property type="nucleotide sequence ID" value="NZ_SRJC01000004.1"/>
</dbReference>
<dbReference type="InterPro" id="IPR036291">
    <property type="entry name" value="NAD(P)-bd_dom_sf"/>
</dbReference>
<sequence>MSQREWSLIDIPSLEGKVVVVTGGNGGLGYEAVNVFAKRGAKVILASRSVERGQEAHAKLTNETPSADVEVMELDLGDLESVHNFAHAFQQKYDRLDILLNNAGVMTTPYGTTKDGFEQQLGINHLGHFALTGLLFDTIKKTPDARIVNISSNAHRQGEIDFDNLMFEGGNGYTPMKAYAQSKLANLLFTYQLQRKIEEAGLSVKVEAAHPGIANTNLTRHIEDKPLFKVVGPLLGFMTQDSFNGALPGIRAATDSSVAGGEYFGPSGFQEFKGDPVVVEPITKAYDVMDADLLWKKSEELTGVTFNV</sequence>
<keyword evidence="1" id="KW-0560">Oxidoreductase</keyword>
<dbReference type="GO" id="GO:0016491">
    <property type="term" value="F:oxidoreductase activity"/>
    <property type="evidence" value="ECO:0007669"/>
    <property type="project" value="UniProtKB-KW"/>
</dbReference>
<dbReference type="Pfam" id="PF00106">
    <property type="entry name" value="adh_short"/>
    <property type="match status" value="1"/>
</dbReference>
<evidence type="ECO:0000256" key="1">
    <source>
        <dbReference type="ARBA" id="ARBA00023002"/>
    </source>
</evidence>
<accession>A0A4Z0GY08</accession>
<dbReference type="Proteomes" id="UP000297982">
    <property type="component" value="Unassembled WGS sequence"/>
</dbReference>
<dbReference type="Gene3D" id="3.40.50.720">
    <property type="entry name" value="NAD(P)-binding Rossmann-like Domain"/>
    <property type="match status" value="1"/>
</dbReference>
<keyword evidence="4" id="KW-1185">Reference proteome</keyword>
<dbReference type="PANTHER" id="PTHR43157:SF31">
    <property type="entry name" value="PHOSPHATIDYLINOSITOL-GLYCAN BIOSYNTHESIS CLASS F PROTEIN"/>
    <property type="match status" value="1"/>
</dbReference>
<comment type="caution">
    <text evidence="3">The sequence shown here is derived from an EMBL/GenBank/DDBJ whole genome shotgun (WGS) entry which is preliminary data.</text>
</comment>
<dbReference type="EMBL" id="SRJC01000004">
    <property type="protein sequence ID" value="TGB02017.1"/>
    <property type="molecule type" value="Genomic_DNA"/>
</dbReference>